<evidence type="ECO:0000313" key="3">
    <source>
        <dbReference type="Proteomes" id="UP000189701"/>
    </source>
</evidence>
<name>A0A1U7X2B8_NICSY</name>
<dbReference type="KEGG" id="nsy:104234433"/>
<dbReference type="AlphaFoldDB" id="A0A1U7X2B8"/>
<dbReference type="Proteomes" id="UP000189701">
    <property type="component" value="Unplaced"/>
</dbReference>
<accession>A0A1U7X2B8</accession>
<reference evidence="4" key="2">
    <citation type="submission" date="2025-08" db="UniProtKB">
        <authorList>
            <consortium name="RefSeq"/>
        </authorList>
    </citation>
    <scope>IDENTIFICATION</scope>
    <source>
        <tissue evidence="4">Leaf</tissue>
    </source>
</reference>
<dbReference type="PANTHER" id="PTHR33493:SF3">
    <property type="entry name" value="LATE EMBRYOGENESIS ABUNDANT PROTEIN, LEA_1 SUBGROUP"/>
    <property type="match status" value="1"/>
</dbReference>
<organism evidence="3 4">
    <name type="scientific">Nicotiana sylvestris</name>
    <name type="common">Wood tobacco</name>
    <name type="synonym">South American tobacco</name>
    <dbReference type="NCBI Taxonomy" id="4096"/>
    <lineage>
        <taxon>Eukaryota</taxon>
        <taxon>Viridiplantae</taxon>
        <taxon>Streptophyta</taxon>
        <taxon>Embryophyta</taxon>
        <taxon>Tracheophyta</taxon>
        <taxon>Spermatophyta</taxon>
        <taxon>Magnoliopsida</taxon>
        <taxon>eudicotyledons</taxon>
        <taxon>Gunneridae</taxon>
        <taxon>Pentapetalae</taxon>
        <taxon>asterids</taxon>
        <taxon>lamiids</taxon>
        <taxon>Solanales</taxon>
        <taxon>Solanaceae</taxon>
        <taxon>Nicotianoideae</taxon>
        <taxon>Nicotianeae</taxon>
        <taxon>Nicotiana</taxon>
    </lineage>
</organism>
<dbReference type="Pfam" id="PF03760">
    <property type="entry name" value="LEA_1"/>
    <property type="match status" value="1"/>
</dbReference>
<dbReference type="STRING" id="4096.A0A1U7X2B8"/>
<dbReference type="eggNOG" id="ENOG502S75N">
    <property type="taxonomic scope" value="Eukaryota"/>
</dbReference>
<evidence type="ECO:0000256" key="2">
    <source>
        <dbReference type="SAM" id="MobiDB-lite"/>
    </source>
</evidence>
<dbReference type="InterPro" id="IPR005513">
    <property type="entry name" value="LEA_1"/>
</dbReference>
<reference evidence="3" key="1">
    <citation type="journal article" date="2013" name="Genome Biol.">
        <title>Reference genomes and transcriptomes of Nicotiana sylvestris and Nicotiana tomentosiformis.</title>
        <authorList>
            <person name="Sierro N."/>
            <person name="Battey J.N."/>
            <person name="Ouadi S."/>
            <person name="Bovet L."/>
            <person name="Goepfert S."/>
            <person name="Bakaher N."/>
            <person name="Peitsch M.C."/>
            <person name="Ivanov N.V."/>
        </authorList>
    </citation>
    <scope>NUCLEOTIDE SEQUENCE [LARGE SCALE GENOMIC DNA]</scope>
</reference>
<feature type="region of interest" description="Disordered" evidence="2">
    <location>
        <begin position="60"/>
        <end position="132"/>
    </location>
</feature>
<dbReference type="GeneID" id="104234433"/>
<feature type="compositionally biased region" description="Polar residues" evidence="2">
    <location>
        <begin position="82"/>
        <end position="93"/>
    </location>
</feature>
<evidence type="ECO:0000256" key="1">
    <source>
        <dbReference type="ARBA" id="ARBA00010975"/>
    </source>
</evidence>
<dbReference type="RefSeq" id="XP_009786297.1">
    <property type="nucleotide sequence ID" value="XM_009787995.1"/>
</dbReference>
<comment type="similarity">
    <text evidence="1">Belongs to the LEA type 1 family.</text>
</comment>
<keyword evidence="3" id="KW-1185">Reference proteome</keyword>
<gene>
    <name evidence="4" type="primary">LOC104234433</name>
</gene>
<protein>
    <submittedName>
        <fullName evidence="4">Uncharacterized protein LOC104234433</fullName>
    </submittedName>
</protein>
<evidence type="ECO:0000313" key="4">
    <source>
        <dbReference type="RefSeq" id="XP_009786297.1"/>
    </source>
</evidence>
<feature type="compositionally biased region" description="Basic and acidic residues" evidence="2">
    <location>
        <begin position="17"/>
        <end position="32"/>
    </location>
</feature>
<dbReference type="GO" id="GO:0009793">
    <property type="term" value="P:embryo development ending in seed dormancy"/>
    <property type="evidence" value="ECO:0007669"/>
    <property type="project" value="InterPro"/>
</dbReference>
<dbReference type="PANTHER" id="PTHR33493">
    <property type="entry name" value="LATE EMBRYOGENESIS ABUNDANT PROTEIN 6-RELATED"/>
    <property type="match status" value="1"/>
</dbReference>
<proteinExistence type="inferred from homology"/>
<dbReference type="OrthoDB" id="1935860at2759"/>
<sequence>MQAIKEKFNDMSAMRKAKAEAKEEEKAEKEVAKTRVEVAHEVRLAREAEAAMDLHVNKAAEKIAQHEPKHEPGASDPYAAANLTSIDNSSTGDSYGLDHANHPAGQVNAAGTGPTGYMADNRSGGPPTNNLL</sequence>
<feature type="region of interest" description="Disordered" evidence="2">
    <location>
        <begin position="1"/>
        <end position="32"/>
    </location>
</feature>
<feature type="compositionally biased region" description="Basic and acidic residues" evidence="2">
    <location>
        <begin position="60"/>
        <end position="73"/>
    </location>
</feature>